<dbReference type="HAMAP" id="MF_01689">
    <property type="entry name" value="Ornith_aminotrans_3"/>
    <property type="match status" value="1"/>
</dbReference>
<dbReference type="InterPro" id="IPR005814">
    <property type="entry name" value="Aminotrans_3"/>
</dbReference>
<dbReference type="InterPro" id="IPR050103">
    <property type="entry name" value="Class-III_PLP-dep_AT"/>
</dbReference>
<keyword evidence="8 11" id="KW-0808">Transferase</keyword>
<evidence type="ECO:0000256" key="5">
    <source>
        <dbReference type="ARBA" id="ARBA00022576"/>
    </source>
</evidence>
<dbReference type="EC" id="2.6.1.13" evidence="3 11"/>
<dbReference type="NCBIfam" id="NF003145">
    <property type="entry name" value="PRK04073.1"/>
    <property type="match status" value="1"/>
</dbReference>
<dbReference type="PANTHER" id="PTHR11986:SF18">
    <property type="entry name" value="ORNITHINE AMINOTRANSFERASE, MITOCHONDRIAL"/>
    <property type="match status" value="1"/>
</dbReference>
<dbReference type="GO" id="GO:0004587">
    <property type="term" value="F:ornithine aminotransferase activity"/>
    <property type="evidence" value="ECO:0007669"/>
    <property type="project" value="UniProtKB-UniRule"/>
</dbReference>
<evidence type="ECO:0000256" key="9">
    <source>
        <dbReference type="ARBA" id="ARBA00022898"/>
    </source>
</evidence>
<dbReference type="InterPro" id="IPR049704">
    <property type="entry name" value="Aminotrans_3_PPA_site"/>
</dbReference>
<dbReference type="EMBL" id="FOSB01000003">
    <property type="protein sequence ID" value="SFJ64793.1"/>
    <property type="molecule type" value="Genomic_DNA"/>
</dbReference>
<organism evidence="12 13">
    <name type="scientific">Halobacillus dabanensis</name>
    <dbReference type="NCBI Taxonomy" id="240302"/>
    <lineage>
        <taxon>Bacteria</taxon>
        <taxon>Bacillati</taxon>
        <taxon>Bacillota</taxon>
        <taxon>Bacilli</taxon>
        <taxon>Bacillales</taxon>
        <taxon>Bacillaceae</taxon>
        <taxon>Halobacillus</taxon>
    </lineage>
</organism>
<evidence type="ECO:0000256" key="4">
    <source>
        <dbReference type="ARBA" id="ARBA00022490"/>
    </source>
</evidence>
<dbReference type="PROSITE" id="PS00600">
    <property type="entry name" value="AA_TRANSFER_CLASS_3"/>
    <property type="match status" value="1"/>
</dbReference>
<dbReference type="InterPro" id="IPR010164">
    <property type="entry name" value="Orn_aminotrans"/>
</dbReference>
<proteinExistence type="inferred from homology"/>
<evidence type="ECO:0000256" key="6">
    <source>
        <dbReference type="ARBA" id="ARBA00022605"/>
    </source>
</evidence>
<dbReference type="eggNOG" id="COG4992">
    <property type="taxonomic scope" value="Bacteria"/>
</dbReference>
<dbReference type="InterPro" id="IPR015424">
    <property type="entry name" value="PyrdxlP-dep_Trfase"/>
</dbReference>
<dbReference type="Gene3D" id="3.40.640.10">
    <property type="entry name" value="Type I PLP-dependent aspartate aminotransferase-like (Major domain)"/>
    <property type="match status" value="1"/>
</dbReference>
<dbReference type="STRING" id="240302.BN982_03429"/>
<evidence type="ECO:0000256" key="2">
    <source>
        <dbReference type="ARBA" id="ARBA00004998"/>
    </source>
</evidence>
<reference evidence="13" key="1">
    <citation type="submission" date="2016-10" db="EMBL/GenBank/DDBJ databases">
        <authorList>
            <person name="Varghese N."/>
            <person name="Submissions S."/>
        </authorList>
    </citation>
    <scope>NUCLEOTIDE SEQUENCE [LARGE SCALE GENOMIC DNA]</scope>
    <source>
        <strain evidence="13">CGMCC 1.3704</strain>
    </source>
</reference>
<keyword evidence="9 11" id="KW-0663">Pyridoxal phosphate</keyword>
<dbReference type="Proteomes" id="UP000183557">
    <property type="component" value="Unassembled WGS sequence"/>
</dbReference>
<dbReference type="NCBIfam" id="TIGR01885">
    <property type="entry name" value="Orn_aminotrans"/>
    <property type="match status" value="1"/>
</dbReference>
<dbReference type="PANTHER" id="PTHR11986">
    <property type="entry name" value="AMINOTRANSFERASE CLASS III"/>
    <property type="match status" value="1"/>
</dbReference>
<dbReference type="GO" id="GO:0042802">
    <property type="term" value="F:identical protein binding"/>
    <property type="evidence" value="ECO:0007669"/>
    <property type="project" value="TreeGrafter"/>
</dbReference>
<accession>A0A1I3T2C8</accession>
<comment type="function">
    <text evidence="11">Catalyzes the interconversion of ornithine to glutamate semialdehyde.</text>
</comment>
<sequence>MSVISSQNIIDQTQEYGAKNYHPLPIVIAKADGVWVEDPEGNRYMDMLSAYSAVNQGHRHPKIIQALTDQANRVTLTSRAFHNDQLGPWYEKICKLTNKEMALPMNTGAEAVETAIKAARRWAYDVKKVKEDQAEIIACTGNFHGRTMSAVSLSSEQEYKRGFGPMLPGIKLVPYGDLDALKEAITENTAGFLLEPIQGEAGIVMPPEGFLKEAYEVCKKENVLFIADEIQAGLGRTGKMFACDWEGVSPDMLILGKALGGGVFPISCVVANREVLGVFNPGSHGSTFGGNPLACAVSVASLDVIEEEKLADRSLELGNYMMQELKSINNPKIKEVRGKGLFIGVEMTEPARKYCEQLKEKGLLCKETHENVIRFAPPLVIKQEDLDWAIDQIKKVLS</sequence>
<name>A0A1I3T2C8_HALDA</name>
<evidence type="ECO:0000256" key="8">
    <source>
        <dbReference type="ARBA" id="ARBA00022679"/>
    </source>
</evidence>
<dbReference type="FunFam" id="3.40.640.10:FF:000011">
    <property type="entry name" value="Ornithine aminotransferase"/>
    <property type="match status" value="1"/>
</dbReference>
<dbReference type="GO" id="GO:0055129">
    <property type="term" value="P:L-proline biosynthetic process"/>
    <property type="evidence" value="ECO:0007669"/>
    <property type="project" value="UniProtKB-UniRule"/>
</dbReference>
<evidence type="ECO:0000256" key="1">
    <source>
        <dbReference type="ARBA" id="ARBA00001933"/>
    </source>
</evidence>
<dbReference type="PIRSF" id="PIRSF000521">
    <property type="entry name" value="Transaminase_4ab_Lys_Orn"/>
    <property type="match status" value="1"/>
</dbReference>
<keyword evidence="13" id="KW-1185">Reference proteome</keyword>
<keyword evidence="4 11" id="KW-0963">Cytoplasm</keyword>
<evidence type="ECO:0000256" key="7">
    <source>
        <dbReference type="ARBA" id="ARBA00022650"/>
    </source>
</evidence>
<dbReference type="Pfam" id="PF00202">
    <property type="entry name" value="Aminotran_3"/>
    <property type="match status" value="1"/>
</dbReference>
<comment type="catalytic activity">
    <reaction evidence="11">
        <text>a 2-oxocarboxylate + L-ornithine = L-glutamate 5-semialdehyde + an L-alpha-amino acid</text>
        <dbReference type="Rhea" id="RHEA:13877"/>
        <dbReference type="ChEBI" id="CHEBI:35179"/>
        <dbReference type="ChEBI" id="CHEBI:46911"/>
        <dbReference type="ChEBI" id="CHEBI:58066"/>
        <dbReference type="ChEBI" id="CHEBI:59869"/>
        <dbReference type="EC" id="2.6.1.13"/>
    </reaction>
</comment>
<comment type="cofactor">
    <cofactor evidence="1 11">
        <name>pyridoxal 5'-phosphate</name>
        <dbReference type="ChEBI" id="CHEBI:597326"/>
    </cofactor>
</comment>
<gene>
    <name evidence="11" type="primary">rocD</name>
    <name evidence="12" type="ORF">SAMN04487936_103185</name>
</gene>
<dbReference type="InterPro" id="IPR034757">
    <property type="entry name" value="Ornith_aminotrans_bact"/>
</dbReference>
<dbReference type="InterPro" id="IPR015422">
    <property type="entry name" value="PyrdxlP-dep_Trfase_small"/>
</dbReference>
<dbReference type="GO" id="GO:0005737">
    <property type="term" value="C:cytoplasm"/>
    <property type="evidence" value="ECO:0007669"/>
    <property type="project" value="UniProtKB-SubCell"/>
</dbReference>
<comment type="subcellular location">
    <subcellularLocation>
        <location evidence="11">Cytoplasm</location>
    </subcellularLocation>
</comment>
<evidence type="ECO:0000256" key="3">
    <source>
        <dbReference type="ARBA" id="ARBA00012924"/>
    </source>
</evidence>
<dbReference type="SUPFAM" id="SSF53383">
    <property type="entry name" value="PLP-dependent transferases"/>
    <property type="match status" value="1"/>
</dbReference>
<keyword evidence="7 11" id="KW-0641">Proline biosynthesis</keyword>
<keyword evidence="5 11" id="KW-0032">Aminotransferase</keyword>
<evidence type="ECO:0000256" key="10">
    <source>
        <dbReference type="ARBA" id="ARBA00030587"/>
    </source>
</evidence>
<dbReference type="RefSeq" id="WP_075035797.1">
    <property type="nucleotide sequence ID" value="NZ_FOSB01000003.1"/>
</dbReference>
<keyword evidence="6 11" id="KW-0028">Amino-acid biosynthesis</keyword>
<evidence type="ECO:0000313" key="13">
    <source>
        <dbReference type="Proteomes" id="UP000183557"/>
    </source>
</evidence>
<dbReference type="GO" id="GO:0030170">
    <property type="term" value="F:pyridoxal phosphate binding"/>
    <property type="evidence" value="ECO:0007669"/>
    <property type="project" value="UniProtKB-UniRule"/>
</dbReference>
<dbReference type="Gene3D" id="3.90.1150.10">
    <property type="entry name" value="Aspartate Aminotransferase, domain 1"/>
    <property type="match status" value="1"/>
</dbReference>
<comment type="pathway">
    <text evidence="2 11">Amino-acid biosynthesis; L-proline biosynthesis; L-glutamate 5-semialdehyde from L-ornithine: step 1/1.</text>
</comment>
<protein>
    <recommendedName>
        <fullName evidence="3 11">Ornithine aminotransferase</fullName>
        <shortName evidence="11">OAT</shortName>
        <ecNumber evidence="3 11">2.6.1.13</ecNumber>
    </recommendedName>
    <alternativeName>
        <fullName evidence="10 11">Ornithine--oxo-acid aminotransferase</fullName>
    </alternativeName>
</protein>
<dbReference type="CDD" id="cd00610">
    <property type="entry name" value="OAT_like"/>
    <property type="match status" value="1"/>
</dbReference>
<feature type="modified residue" description="N6-(pyridoxal phosphate)lysine" evidence="11">
    <location>
        <position position="257"/>
    </location>
</feature>
<dbReference type="InterPro" id="IPR015421">
    <property type="entry name" value="PyrdxlP-dep_Trfase_major"/>
</dbReference>
<evidence type="ECO:0000313" key="12">
    <source>
        <dbReference type="EMBL" id="SFJ64793.1"/>
    </source>
</evidence>
<evidence type="ECO:0000256" key="11">
    <source>
        <dbReference type="HAMAP-Rule" id="MF_01689"/>
    </source>
</evidence>
<comment type="similarity">
    <text evidence="11">Belongs to the class-III pyridoxal-phosphate-dependent aminotransferase family. OAT subfamily.</text>
</comment>
<dbReference type="UniPathway" id="UPA00098">
    <property type="reaction ID" value="UER00358"/>
</dbReference>
<dbReference type="OrthoDB" id="9807885at2"/>
<dbReference type="AlphaFoldDB" id="A0A1I3T2C8"/>